<comment type="function">
    <text evidence="2">May act as a component of the cytoskeleton or as a chaperone for the reorganization of intermediate filament proteins during terminal differentiation in the lens. Does not seem to have enzymatic activity.</text>
</comment>
<reference evidence="11" key="1">
    <citation type="journal article" date="2013" name="Nature">
        <title>Pan genome of the phytoplankton Emiliania underpins its global distribution.</title>
        <authorList>
            <person name="Read B.A."/>
            <person name="Kegel J."/>
            <person name="Klute M.J."/>
            <person name="Kuo A."/>
            <person name="Lefebvre S.C."/>
            <person name="Maumus F."/>
            <person name="Mayer C."/>
            <person name="Miller J."/>
            <person name="Monier A."/>
            <person name="Salamov A."/>
            <person name="Young J."/>
            <person name="Aguilar M."/>
            <person name="Claverie J.M."/>
            <person name="Frickenhaus S."/>
            <person name="Gonzalez K."/>
            <person name="Herman E.K."/>
            <person name="Lin Y.C."/>
            <person name="Napier J."/>
            <person name="Ogata H."/>
            <person name="Sarno A.F."/>
            <person name="Shmutz J."/>
            <person name="Schroeder D."/>
            <person name="de Vargas C."/>
            <person name="Verret F."/>
            <person name="von Dassow P."/>
            <person name="Valentin K."/>
            <person name="Van de Peer Y."/>
            <person name="Wheeler G."/>
            <person name="Dacks J.B."/>
            <person name="Delwiche C.F."/>
            <person name="Dyhrman S.T."/>
            <person name="Glockner G."/>
            <person name="John U."/>
            <person name="Richards T."/>
            <person name="Worden A.Z."/>
            <person name="Zhang X."/>
            <person name="Grigoriev I.V."/>
            <person name="Allen A.E."/>
            <person name="Bidle K."/>
            <person name="Borodovsky M."/>
            <person name="Bowler C."/>
            <person name="Brownlee C."/>
            <person name="Cock J.M."/>
            <person name="Elias M."/>
            <person name="Gladyshev V.N."/>
            <person name="Groth M."/>
            <person name="Guda C."/>
            <person name="Hadaegh A."/>
            <person name="Iglesias-Rodriguez M.D."/>
            <person name="Jenkins J."/>
            <person name="Jones B.M."/>
            <person name="Lawson T."/>
            <person name="Leese F."/>
            <person name="Lindquist E."/>
            <person name="Lobanov A."/>
            <person name="Lomsadze A."/>
            <person name="Malik S.B."/>
            <person name="Marsh M.E."/>
            <person name="Mackinder L."/>
            <person name="Mock T."/>
            <person name="Mueller-Roeber B."/>
            <person name="Pagarete A."/>
            <person name="Parker M."/>
            <person name="Probert I."/>
            <person name="Quesneville H."/>
            <person name="Raines C."/>
            <person name="Rensing S.A."/>
            <person name="Riano-Pachon D.M."/>
            <person name="Richier S."/>
            <person name="Rokitta S."/>
            <person name="Shiraiwa Y."/>
            <person name="Soanes D.M."/>
            <person name="van der Giezen M."/>
            <person name="Wahlund T.M."/>
            <person name="Williams B."/>
            <person name="Wilson W."/>
            <person name="Wolfe G."/>
            <person name="Wurch L.L."/>
        </authorList>
    </citation>
    <scope>NUCLEOTIDE SEQUENCE</scope>
</reference>
<feature type="compositionally biased region" description="Basic and acidic residues" evidence="7">
    <location>
        <begin position="166"/>
        <end position="178"/>
    </location>
</feature>
<evidence type="ECO:0000256" key="5">
    <source>
        <dbReference type="ARBA" id="ARBA00042675"/>
    </source>
</evidence>
<evidence type="ECO:0000313" key="10">
    <source>
        <dbReference type="EnsemblProtists" id="EOD20072"/>
    </source>
</evidence>
<dbReference type="GO" id="GO:0005737">
    <property type="term" value="C:cytoplasm"/>
    <property type="evidence" value="ECO:0007669"/>
    <property type="project" value="TreeGrafter"/>
</dbReference>
<dbReference type="EnsemblProtists" id="EOD20072">
    <property type="protein sequence ID" value="EOD20072"/>
    <property type="gene ID" value="EMIHUDRAFT_355325"/>
</dbReference>
<feature type="region of interest" description="Disordered" evidence="7">
    <location>
        <begin position="26"/>
        <end position="99"/>
    </location>
</feature>
<evidence type="ECO:0000256" key="6">
    <source>
        <dbReference type="RuleBase" id="RU000384"/>
    </source>
</evidence>
<dbReference type="PaxDb" id="2903-EOD20072"/>
<dbReference type="Pfam" id="PF00120">
    <property type="entry name" value="Gln-synt_C"/>
    <property type="match status" value="1"/>
</dbReference>
<dbReference type="InterPro" id="IPR008146">
    <property type="entry name" value="Gln_synth_cat_dom"/>
</dbReference>
<feature type="chain" id="PRO_5044252165" description="Lengsin" evidence="8">
    <location>
        <begin position="23"/>
        <end position="178"/>
    </location>
</feature>
<feature type="signal peptide" evidence="8">
    <location>
        <begin position="1"/>
        <end position="22"/>
    </location>
</feature>
<evidence type="ECO:0000256" key="7">
    <source>
        <dbReference type="SAM" id="MobiDB-lite"/>
    </source>
</evidence>
<proteinExistence type="inferred from homology"/>
<sequence length="178" mass="17078">MPSASANAYLVVAALVAAGLDGMERGLQLPPPRDPSGKGRGGASANGGEAAANGGGEAAVNGSGGEGGGGGVGGVGGGGAGGGGGVGGGGGAGGVPLPSSLEDALKALEADEDMVRRLGPTLVRWFVGVKRGEMAALATKEAELLEGLRESLHERDRQRGGAGGEADEKALELARREA</sequence>
<dbReference type="HOGENOM" id="CLU_1514474_0_0_1"/>
<dbReference type="InterPro" id="IPR014746">
    <property type="entry name" value="Gln_synth/guanido_kin_cat_dom"/>
</dbReference>
<dbReference type="GeneID" id="17265570"/>
<evidence type="ECO:0000256" key="8">
    <source>
        <dbReference type="SAM" id="SignalP"/>
    </source>
</evidence>
<feature type="domain" description="GS catalytic" evidence="9">
    <location>
        <begin position="1"/>
        <end position="33"/>
    </location>
</feature>
<dbReference type="Gene3D" id="3.30.590.10">
    <property type="entry name" value="Glutamine synthetase/guanido kinase, catalytic domain"/>
    <property type="match status" value="1"/>
</dbReference>
<dbReference type="AlphaFoldDB" id="A0A0D3J987"/>
<comment type="subunit">
    <text evidence="3">Dodecamer. Interacts with BFSP2 and VIM.</text>
</comment>
<keyword evidence="8" id="KW-0732">Signal</keyword>
<keyword evidence="11" id="KW-1185">Reference proteome</keyword>
<evidence type="ECO:0000256" key="3">
    <source>
        <dbReference type="ARBA" id="ARBA00038790"/>
    </source>
</evidence>
<evidence type="ECO:0000256" key="1">
    <source>
        <dbReference type="ARBA" id="ARBA00009897"/>
    </source>
</evidence>
<dbReference type="GO" id="GO:0004356">
    <property type="term" value="F:glutamine synthetase activity"/>
    <property type="evidence" value="ECO:0007669"/>
    <property type="project" value="InterPro"/>
</dbReference>
<dbReference type="RefSeq" id="XP_005772501.1">
    <property type="nucleotide sequence ID" value="XM_005772444.1"/>
</dbReference>
<feature type="region of interest" description="Disordered" evidence="7">
    <location>
        <begin position="153"/>
        <end position="178"/>
    </location>
</feature>
<evidence type="ECO:0000256" key="4">
    <source>
        <dbReference type="ARBA" id="ARBA00039404"/>
    </source>
</evidence>
<dbReference type="Proteomes" id="UP000013827">
    <property type="component" value="Unassembled WGS sequence"/>
</dbReference>
<dbReference type="KEGG" id="ehx:EMIHUDRAFT_355325"/>
<dbReference type="PANTHER" id="PTHR43407:SF1">
    <property type="entry name" value="LENGSIN"/>
    <property type="match status" value="1"/>
</dbReference>
<protein>
    <recommendedName>
        <fullName evidence="4">Lengsin</fullName>
    </recommendedName>
    <alternativeName>
        <fullName evidence="5">Glutamate-ammonia ligase domain-containing protein 1</fullName>
    </alternativeName>
</protein>
<evidence type="ECO:0000256" key="2">
    <source>
        <dbReference type="ARBA" id="ARBA00037583"/>
    </source>
</evidence>
<feature type="compositionally biased region" description="Gly residues" evidence="7">
    <location>
        <begin position="53"/>
        <end position="94"/>
    </location>
</feature>
<organism evidence="10 11">
    <name type="scientific">Emiliania huxleyi (strain CCMP1516)</name>
    <dbReference type="NCBI Taxonomy" id="280463"/>
    <lineage>
        <taxon>Eukaryota</taxon>
        <taxon>Haptista</taxon>
        <taxon>Haptophyta</taxon>
        <taxon>Prymnesiophyceae</taxon>
        <taxon>Isochrysidales</taxon>
        <taxon>Noelaerhabdaceae</taxon>
        <taxon>Emiliania</taxon>
    </lineage>
</organism>
<evidence type="ECO:0000259" key="9">
    <source>
        <dbReference type="Pfam" id="PF00120"/>
    </source>
</evidence>
<accession>A0A0D3J987</accession>
<evidence type="ECO:0000313" key="11">
    <source>
        <dbReference type="Proteomes" id="UP000013827"/>
    </source>
</evidence>
<dbReference type="GO" id="GO:0016020">
    <property type="term" value="C:membrane"/>
    <property type="evidence" value="ECO:0007669"/>
    <property type="project" value="TreeGrafter"/>
</dbReference>
<reference evidence="10" key="2">
    <citation type="submission" date="2024-10" db="UniProtKB">
        <authorList>
            <consortium name="EnsemblProtists"/>
        </authorList>
    </citation>
    <scope>IDENTIFICATION</scope>
</reference>
<dbReference type="SUPFAM" id="SSF55931">
    <property type="entry name" value="Glutamine synthetase/guanido kinase"/>
    <property type="match status" value="2"/>
</dbReference>
<dbReference type="PANTHER" id="PTHR43407">
    <property type="entry name" value="GLUTAMINE SYNTHETASE"/>
    <property type="match status" value="1"/>
</dbReference>
<name>A0A0D3J987_EMIH1</name>
<comment type="similarity">
    <text evidence="1 6">Belongs to the glutamine synthetase family.</text>
</comment>